<dbReference type="Proteomes" id="UP000324222">
    <property type="component" value="Unassembled WGS sequence"/>
</dbReference>
<dbReference type="EMBL" id="VSRR010092775">
    <property type="protein sequence ID" value="MPC92866.1"/>
    <property type="molecule type" value="Genomic_DNA"/>
</dbReference>
<dbReference type="AlphaFoldDB" id="A0A5B7JFH6"/>
<proteinExistence type="predicted"/>
<name>A0A5B7JFH6_PORTR</name>
<keyword evidence="2" id="KW-1185">Reference proteome</keyword>
<comment type="caution">
    <text evidence="1">The sequence shown here is derived from an EMBL/GenBank/DDBJ whole genome shotgun (WGS) entry which is preliminary data.</text>
</comment>
<reference evidence="1 2" key="1">
    <citation type="submission" date="2019-05" db="EMBL/GenBank/DDBJ databases">
        <title>Another draft genome of Portunus trituberculatus and its Hox gene families provides insights of decapod evolution.</title>
        <authorList>
            <person name="Jeong J.-H."/>
            <person name="Song I."/>
            <person name="Kim S."/>
            <person name="Choi T."/>
            <person name="Kim D."/>
            <person name="Ryu S."/>
            <person name="Kim W."/>
        </authorList>
    </citation>
    <scope>NUCLEOTIDE SEQUENCE [LARGE SCALE GENOMIC DNA]</scope>
    <source>
        <tissue evidence="1">Muscle</tissue>
    </source>
</reference>
<organism evidence="1 2">
    <name type="scientific">Portunus trituberculatus</name>
    <name type="common">Swimming crab</name>
    <name type="synonym">Neptunus trituberculatus</name>
    <dbReference type="NCBI Taxonomy" id="210409"/>
    <lineage>
        <taxon>Eukaryota</taxon>
        <taxon>Metazoa</taxon>
        <taxon>Ecdysozoa</taxon>
        <taxon>Arthropoda</taxon>
        <taxon>Crustacea</taxon>
        <taxon>Multicrustacea</taxon>
        <taxon>Malacostraca</taxon>
        <taxon>Eumalacostraca</taxon>
        <taxon>Eucarida</taxon>
        <taxon>Decapoda</taxon>
        <taxon>Pleocyemata</taxon>
        <taxon>Brachyura</taxon>
        <taxon>Eubrachyura</taxon>
        <taxon>Portunoidea</taxon>
        <taxon>Portunidae</taxon>
        <taxon>Portuninae</taxon>
        <taxon>Portunus</taxon>
    </lineage>
</organism>
<gene>
    <name evidence="1" type="ORF">E2C01_087978</name>
</gene>
<evidence type="ECO:0000313" key="2">
    <source>
        <dbReference type="Proteomes" id="UP000324222"/>
    </source>
</evidence>
<accession>A0A5B7JFH6</accession>
<protein>
    <submittedName>
        <fullName evidence="1">Uncharacterized protein</fullName>
    </submittedName>
</protein>
<evidence type="ECO:0000313" key="1">
    <source>
        <dbReference type="EMBL" id="MPC92866.1"/>
    </source>
</evidence>
<sequence>MVFIRLKIRSKIANVPEVNVEKVEGGVKAFWVFNRRIVRPGDIFGPLPRRGLRGVIITQDVTNYGCRSNIIGIRRLKRP</sequence>